<dbReference type="Proteomes" id="UP000695000">
    <property type="component" value="Unplaced"/>
</dbReference>
<name>A0ABM1MTC6_NICVS</name>
<dbReference type="Pfam" id="PF03351">
    <property type="entry name" value="DOMON"/>
    <property type="match status" value="1"/>
</dbReference>
<dbReference type="InterPro" id="IPR014784">
    <property type="entry name" value="Cu2_ascorb_mOase-like_C"/>
</dbReference>
<dbReference type="InterPro" id="IPR000945">
    <property type="entry name" value="DBH-like"/>
</dbReference>
<reference evidence="16" key="1">
    <citation type="submission" date="2025-08" db="UniProtKB">
        <authorList>
            <consortium name="RefSeq"/>
        </authorList>
    </citation>
    <scope>IDENTIFICATION</scope>
    <source>
        <tissue evidence="16">Whole Larva</tissue>
    </source>
</reference>
<dbReference type="PROSITE" id="PS00084">
    <property type="entry name" value="CU2_MONOOXYGENASE_1"/>
    <property type="match status" value="1"/>
</dbReference>
<feature type="domain" description="DOMON" evidence="14">
    <location>
        <begin position="35"/>
        <end position="153"/>
    </location>
</feature>
<evidence type="ECO:0000256" key="11">
    <source>
        <dbReference type="ARBA" id="ARBA00023157"/>
    </source>
</evidence>
<dbReference type="RefSeq" id="XP_017777826.1">
    <property type="nucleotide sequence ID" value="XM_017922337.1"/>
</dbReference>
<keyword evidence="4" id="KW-0812">Transmembrane</keyword>
<dbReference type="Gene3D" id="2.60.120.230">
    <property type="match status" value="1"/>
</dbReference>
<keyword evidence="13" id="KW-0732">Signal</keyword>
<dbReference type="InterPro" id="IPR000323">
    <property type="entry name" value="Cu2_ascorb_mOase_N"/>
</dbReference>
<evidence type="ECO:0000256" key="12">
    <source>
        <dbReference type="ARBA" id="ARBA00023180"/>
    </source>
</evidence>
<dbReference type="PROSITE" id="PS50836">
    <property type="entry name" value="DOMON"/>
    <property type="match status" value="1"/>
</dbReference>
<evidence type="ECO:0000256" key="3">
    <source>
        <dbReference type="ARBA" id="ARBA00010676"/>
    </source>
</evidence>
<evidence type="ECO:0000256" key="5">
    <source>
        <dbReference type="ARBA" id="ARBA00022723"/>
    </source>
</evidence>
<dbReference type="SUPFAM" id="SSF49742">
    <property type="entry name" value="PHM/PNGase F"/>
    <property type="match status" value="2"/>
</dbReference>
<evidence type="ECO:0000256" key="13">
    <source>
        <dbReference type="SAM" id="SignalP"/>
    </source>
</evidence>
<dbReference type="InterPro" id="IPR020611">
    <property type="entry name" value="Cu2_ascorb_mOase_CS-1"/>
</dbReference>
<keyword evidence="9" id="KW-0503">Monooxygenase</keyword>
<dbReference type="Pfam" id="PF03712">
    <property type="entry name" value="Cu2_monoox_C"/>
    <property type="match status" value="1"/>
</dbReference>
<organism evidence="15 16">
    <name type="scientific">Nicrophorus vespilloides</name>
    <name type="common">Boreal carrion beetle</name>
    <dbReference type="NCBI Taxonomy" id="110193"/>
    <lineage>
        <taxon>Eukaryota</taxon>
        <taxon>Metazoa</taxon>
        <taxon>Ecdysozoa</taxon>
        <taxon>Arthropoda</taxon>
        <taxon>Hexapoda</taxon>
        <taxon>Insecta</taxon>
        <taxon>Pterygota</taxon>
        <taxon>Neoptera</taxon>
        <taxon>Endopterygota</taxon>
        <taxon>Coleoptera</taxon>
        <taxon>Polyphaga</taxon>
        <taxon>Staphyliniformia</taxon>
        <taxon>Silphidae</taxon>
        <taxon>Nicrophorinae</taxon>
        <taxon>Nicrophorus</taxon>
    </lineage>
</organism>
<feature type="signal peptide" evidence="13">
    <location>
        <begin position="1"/>
        <end position="17"/>
    </location>
</feature>
<dbReference type="PANTHER" id="PTHR10157:SF29">
    <property type="entry name" value="DOPAMINE BETA-HYDROXYLASE"/>
    <property type="match status" value="1"/>
</dbReference>
<evidence type="ECO:0000256" key="1">
    <source>
        <dbReference type="ARBA" id="ARBA00001973"/>
    </source>
</evidence>
<dbReference type="InterPro" id="IPR028460">
    <property type="entry name" value="Tbh/DBH"/>
</dbReference>
<evidence type="ECO:0000256" key="6">
    <source>
        <dbReference type="ARBA" id="ARBA00022989"/>
    </source>
</evidence>
<dbReference type="CDD" id="cd09631">
    <property type="entry name" value="DOMON_DOH"/>
    <property type="match status" value="1"/>
</dbReference>
<keyword evidence="15" id="KW-1185">Reference proteome</keyword>
<gene>
    <name evidence="16" type="primary">LOC108563606</name>
</gene>
<dbReference type="InterPro" id="IPR024548">
    <property type="entry name" value="Cu2_monoox_C"/>
</dbReference>
<dbReference type="Gene3D" id="2.60.120.310">
    <property type="entry name" value="Copper type II, ascorbate-dependent monooxygenase, N-terminal domain"/>
    <property type="match status" value="1"/>
</dbReference>
<dbReference type="InterPro" id="IPR005018">
    <property type="entry name" value="DOMON_domain"/>
</dbReference>
<accession>A0ABM1MTC6</accession>
<evidence type="ECO:0000256" key="8">
    <source>
        <dbReference type="ARBA" id="ARBA00023008"/>
    </source>
</evidence>
<dbReference type="InterPro" id="IPR008977">
    <property type="entry name" value="PHM/PNGase_F_dom_sf"/>
</dbReference>
<evidence type="ECO:0000256" key="10">
    <source>
        <dbReference type="ARBA" id="ARBA00023136"/>
    </source>
</evidence>
<keyword evidence="6" id="KW-1133">Transmembrane helix</keyword>
<keyword evidence="10" id="KW-0472">Membrane</keyword>
<comment type="similarity">
    <text evidence="3">Belongs to the copper type II ascorbate-dependent monooxygenase family.</text>
</comment>
<dbReference type="InterPro" id="IPR036939">
    <property type="entry name" value="Cu2_ascorb_mOase_N_sf"/>
</dbReference>
<evidence type="ECO:0000256" key="4">
    <source>
        <dbReference type="ARBA" id="ARBA00022692"/>
    </source>
</evidence>
<dbReference type="Pfam" id="PF01082">
    <property type="entry name" value="Cu2_monooxygen"/>
    <property type="match status" value="1"/>
</dbReference>
<proteinExistence type="inferred from homology"/>
<keyword evidence="7" id="KW-0560">Oxidoreductase</keyword>
<evidence type="ECO:0000313" key="15">
    <source>
        <dbReference type="Proteomes" id="UP000695000"/>
    </source>
</evidence>
<evidence type="ECO:0000256" key="7">
    <source>
        <dbReference type="ARBA" id="ARBA00023002"/>
    </source>
</evidence>
<dbReference type="PANTHER" id="PTHR10157">
    <property type="entry name" value="DOPAMINE BETA HYDROXYLASE RELATED"/>
    <property type="match status" value="1"/>
</dbReference>
<dbReference type="SMART" id="SM00664">
    <property type="entry name" value="DoH"/>
    <property type="match status" value="1"/>
</dbReference>
<protein>
    <submittedName>
        <fullName evidence="16">Tyramine beta-hydroxylase</fullName>
    </submittedName>
</protein>
<keyword evidence="11" id="KW-1015">Disulfide bond</keyword>
<keyword evidence="5" id="KW-0479">Metal-binding</keyword>
<comment type="cofactor">
    <cofactor evidence="1">
        <name>Cu(2+)</name>
        <dbReference type="ChEBI" id="CHEBI:29036"/>
    </cofactor>
</comment>
<sequence length="578" mass="66463">MKEILILFLFAPCMTHCFQVSGYDEVFRIALDHNNSVTLNWALDYTKKIVWFEVHLPNDFSWFALGFSDRGDPYPGDYCVLWKDWKEKFHLEDTWAEADGVLRLDAHQDCKNFHIKEDEHEVIKLLFSRDFDTCDEQDYIIQDGTVHLIWSKGMENLHHVKGFNISSTDSGMTRTQLLKNTAIPKKQFSKDVKKLPILADKVNVPDDETTYWCHVHKLPDEFKQKHHILQYEPSIEETSQGLVHHMEVFHCVAPPDQEFPQYKGSCFAADRPESTQLCKRVLAAWAMGAKAFTYPDEAALPIGGPTFNRYIMLEVHYNNPQRHNGIVDSSGIIFSITSKLRQMDAGVIELGLEYTDKMAIPPKMDSFSLSGYCVSECTAVSLPPEGITIFGSQLHTHLTGIKVVTRHIRDGIELPEINRDDHYSTHFQEIRRLKRTVKVLPGDALITTCYYGTKERSNMTLGGFSISDEMCVNYVHYFPAISLEVCKSAISDQALKTYFQYMREWENQDTAKTAISDNYQAIEWNRMRVQLLRDVYGEAPLSMQCNMSSGDRFPGYWENTPLTPILRPLPPPVRQCLQ</sequence>
<feature type="chain" id="PRO_5046767185" evidence="13">
    <location>
        <begin position="18"/>
        <end position="578"/>
    </location>
</feature>
<comment type="subcellular location">
    <subcellularLocation>
        <location evidence="2">Membrane</location>
        <topology evidence="2">Single-pass membrane protein</topology>
    </subcellularLocation>
</comment>
<evidence type="ECO:0000259" key="14">
    <source>
        <dbReference type="PROSITE" id="PS50836"/>
    </source>
</evidence>
<keyword evidence="8" id="KW-0186">Copper</keyword>
<evidence type="ECO:0000256" key="2">
    <source>
        <dbReference type="ARBA" id="ARBA00004167"/>
    </source>
</evidence>
<evidence type="ECO:0000256" key="9">
    <source>
        <dbReference type="ARBA" id="ARBA00023033"/>
    </source>
</evidence>
<dbReference type="PRINTS" id="PR00767">
    <property type="entry name" value="DBMONOXGNASE"/>
</dbReference>
<keyword evidence="12" id="KW-0325">Glycoprotein</keyword>
<dbReference type="InterPro" id="IPR045266">
    <property type="entry name" value="DOH_DOMON"/>
</dbReference>
<evidence type="ECO:0000313" key="16">
    <source>
        <dbReference type="RefSeq" id="XP_017777826.1"/>
    </source>
</evidence>